<evidence type="ECO:0000259" key="8">
    <source>
        <dbReference type="PROSITE" id="PS50893"/>
    </source>
</evidence>
<evidence type="ECO:0000256" key="4">
    <source>
        <dbReference type="ARBA" id="ARBA00022840"/>
    </source>
</evidence>
<keyword evidence="6 7" id="KW-0472">Membrane</keyword>
<dbReference type="Gene3D" id="3.40.50.300">
    <property type="entry name" value="P-loop containing nucleotide triphosphate hydrolases"/>
    <property type="match status" value="1"/>
</dbReference>
<evidence type="ECO:0000313" key="11">
    <source>
        <dbReference type="Proteomes" id="UP000680304"/>
    </source>
</evidence>
<accession>A0ABQ4N074</accession>
<gene>
    <name evidence="10" type="ORF">PACILC2_01360</name>
</gene>
<dbReference type="SMART" id="SM00382">
    <property type="entry name" value="AAA"/>
    <property type="match status" value="1"/>
</dbReference>
<dbReference type="InterPro" id="IPR003439">
    <property type="entry name" value="ABC_transporter-like_ATP-bd"/>
</dbReference>
<comment type="caution">
    <text evidence="10">The sequence shown here is derived from an EMBL/GenBank/DDBJ whole genome shotgun (WGS) entry which is preliminary data.</text>
</comment>
<dbReference type="InterPro" id="IPR011527">
    <property type="entry name" value="ABC1_TM_dom"/>
</dbReference>
<dbReference type="RefSeq" id="WP_244863125.1">
    <property type="nucleotide sequence ID" value="NZ_BOVJ01000004.1"/>
</dbReference>
<dbReference type="InterPro" id="IPR036640">
    <property type="entry name" value="ABC1_TM_sf"/>
</dbReference>
<dbReference type="PANTHER" id="PTHR43394:SF1">
    <property type="entry name" value="ATP-BINDING CASSETTE SUB-FAMILY B MEMBER 10, MITOCHONDRIAL"/>
    <property type="match status" value="1"/>
</dbReference>
<name>A0ABQ4N074_9BACL</name>
<keyword evidence="2 7" id="KW-0812">Transmembrane</keyword>
<keyword evidence="5 7" id="KW-1133">Transmembrane helix</keyword>
<feature type="domain" description="ABC transporter" evidence="8">
    <location>
        <begin position="111"/>
        <end position="331"/>
    </location>
</feature>
<sequence>MDRYERLTDKQAGNNAISLASVNVLSDVTPFIVVLAGSLYVIDGSLTLGSLIAFFAYVDRMRSPVAALVQAFPAITEGSVALQRLFEFLNTPTTIKEIDRPIELKEFQDSIRFSGVSFSYDNRDEVVKDLSFTLKKGKTYAFVGGSGGGKSTILQLLTRMYDADRGEIIIDGVNIKDYSLSSLRDKMGIVTQDNFLFSSSVRDNIRMAKLDATDDEVIAAAKKAFAHDFICALPNGYDTEVGERGVKLSGGQKQRIALARVFLKDPALILLDEATSALDNESEKLVQESIRQIDRDKTVIMIAHRLSTVLHADTILSSKTGGSSNAATIRAC</sequence>
<evidence type="ECO:0000256" key="6">
    <source>
        <dbReference type="ARBA" id="ARBA00023136"/>
    </source>
</evidence>
<keyword evidence="11" id="KW-1185">Reference proteome</keyword>
<dbReference type="Gene3D" id="1.20.1560.10">
    <property type="entry name" value="ABC transporter type 1, transmembrane domain"/>
    <property type="match status" value="1"/>
</dbReference>
<dbReference type="Proteomes" id="UP000680304">
    <property type="component" value="Unassembled WGS sequence"/>
</dbReference>
<evidence type="ECO:0008006" key="12">
    <source>
        <dbReference type="Google" id="ProtNLM"/>
    </source>
</evidence>
<dbReference type="PROSITE" id="PS00211">
    <property type="entry name" value="ABC_TRANSPORTER_1"/>
    <property type="match status" value="1"/>
</dbReference>
<evidence type="ECO:0000256" key="1">
    <source>
        <dbReference type="ARBA" id="ARBA00004651"/>
    </source>
</evidence>
<keyword evidence="3" id="KW-0547">Nucleotide-binding</keyword>
<evidence type="ECO:0000256" key="7">
    <source>
        <dbReference type="SAM" id="Phobius"/>
    </source>
</evidence>
<evidence type="ECO:0000256" key="3">
    <source>
        <dbReference type="ARBA" id="ARBA00022741"/>
    </source>
</evidence>
<organism evidence="10 11">
    <name type="scientific">Paenibacillus cisolokensis</name>
    <dbReference type="NCBI Taxonomy" id="1658519"/>
    <lineage>
        <taxon>Bacteria</taxon>
        <taxon>Bacillati</taxon>
        <taxon>Bacillota</taxon>
        <taxon>Bacilli</taxon>
        <taxon>Bacillales</taxon>
        <taxon>Paenibacillaceae</taxon>
        <taxon>Paenibacillus</taxon>
    </lineage>
</organism>
<comment type="subcellular location">
    <subcellularLocation>
        <location evidence="1">Cell membrane</location>
        <topology evidence="1">Multi-pass membrane protein</topology>
    </subcellularLocation>
</comment>
<evidence type="ECO:0000313" key="10">
    <source>
        <dbReference type="EMBL" id="GIQ61568.1"/>
    </source>
</evidence>
<dbReference type="InterPro" id="IPR003593">
    <property type="entry name" value="AAA+_ATPase"/>
</dbReference>
<evidence type="ECO:0000256" key="5">
    <source>
        <dbReference type="ARBA" id="ARBA00022989"/>
    </source>
</evidence>
<proteinExistence type="predicted"/>
<feature type="transmembrane region" description="Helical" evidence="7">
    <location>
        <begin position="31"/>
        <end position="58"/>
    </location>
</feature>
<evidence type="ECO:0000259" key="9">
    <source>
        <dbReference type="PROSITE" id="PS50929"/>
    </source>
</evidence>
<dbReference type="SUPFAM" id="SSF52540">
    <property type="entry name" value="P-loop containing nucleoside triphosphate hydrolases"/>
    <property type="match status" value="1"/>
</dbReference>
<dbReference type="SUPFAM" id="SSF90123">
    <property type="entry name" value="ABC transporter transmembrane region"/>
    <property type="match status" value="1"/>
</dbReference>
<dbReference type="PANTHER" id="PTHR43394">
    <property type="entry name" value="ATP-DEPENDENT PERMEASE MDL1, MITOCHONDRIAL"/>
    <property type="match status" value="1"/>
</dbReference>
<protein>
    <recommendedName>
        <fullName evidence="12">ABC transporter</fullName>
    </recommendedName>
</protein>
<dbReference type="Pfam" id="PF00005">
    <property type="entry name" value="ABC_tran"/>
    <property type="match status" value="1"/>
</dbReference>
<dbReference type="EMBL" id="BOVJ01000004">
    <property type="protein sequence ID" value="GIQ61568.1"/>
    <property type="molecule type" value="Genomic_DNA"/>
</dbReference>
<dbReference type="InterPro" id="IPR017871">
    <property type="entry name" value="ABC_transporter-like_CS"/>
</dbReference>
<dbReference type="InterPro" id="IPR039421">
    <property type="entry name" value="Type_1_exporter"/>
</dbReference>
<dbReference type="PROSITE" id="PS50893">
    <property type="entry name" value="ABC_TRANSPORTER_2"/>
    <property type="match status" value="1"/>
</dbReference>
<feature type="domain" description="ABC transmembrane type-1" evidence="9">
    <location>
        <begin position="1"/>
        <end position="77"/>
    </location>
</feature>
<reference evidence="10 11" key="1">
    <citation type="submission" date="2021-04" db="EMBL/GenBank/DDBJ databases">
        <title>Draft genome sequence of Paenibacillus cisolokensis, LC2-13A.</title>
        <authorList>
            <person name="Uke A."/>
            <person name="Chhe C."/>
            <person name="Baramee S."/>
            <person name="Kosugi A."/>
        </authorList>
    </citation>
    <scope>NUCLEOTIDE SEQUENCE [LARGE SCALE GENOMIC DNA]</scope>
    <source>
        <strain evidence="10 11">LC2-13A</strain>
    </source>
</reference>
<dbReference type="PROSITE" id="PS50929">
    <property type="entry name" value="ABC_TM1F"/>
    <property type="match status" value="1"/>
</dbReference>
<keyword evidence="4" id="KW-0067">ATP-binding</keyword>
<dbReference type="InterPro" id="IPR027417">
    <property type="entry name" value="P-loop_NTPase"/>
</dbReference>
<evidence type="ECO:0000256" key="2">
    <source>
        <dbReference type="ARBA" id="ARBA00022692"/>
    </source>
</evidence>